<dbReference type="Proteomes" id="UP000886818">
    <property type="component" value="Chromosome"/>
</dbReference>
<evidence type="ECO:0000313" key="4">
    <source>
        <dbReference type="Proteomes" id="UP000886818"/>
    </source>
</evidence>
<dbReference type="InterPro" id="IPR032697">
    <property type="entry name" value="SQ_cyclase_N"/>
</dbReference>
<name>A0ABX8R8C3_9CLOT</name>
<evidence type="ECO:0000259" key="2">
    <source>
        <dbReference type="Pfam" id="PF13249"/>
    </source>
</evidence>
<dbReference type="EMBL" id="CP078093">
    <property type="protein sequence ID" value="QXM05268.1"/>
    <property type="molecule type" value="Genomic_DNA"/>
</dbReference>
<dbReference type="RefSeq" id="WP_218281968.1">
    <property type="nucleotide sequence ID" value="NZ_CP078093.1"/>
</dbReference>
<gene>
    <name evidence="3" type="ORF">KVH43_07635</name>
</gene>
<reference evidence="3" key="1">
    <citation type="submission" date="2021-07" db="EMBL/GenBank/DDBJ databases">
        <title>Complete genome sequence of Crassaminicella sp. 143-21, isolated from a deep-sea hydrothermal vent.</title>
        <authorList>
            <person name="Li X."/>
        </authorList>
    </citation>
    <scope>NUCLEOTIDE SEQUENCE</scope>
    <source>
        <strain evidence="3">143-21</strain>
    </source>
</reference>
<evidence type="ECO:0000256" key="1">
    <source>
        <dbReference type="SAM" id="SignalP"/>
    </source>
</evidence>
<protein>
    <submittedName>
        <fullName evidence="3">Terpene cyclase/mutase family protein</fullName>
    </submittedName>
</protein>
<organism evidence="3 4">
    <name type="scientific">Crassaminicella indica</name>
    <dbReference type="NCBI Taxonomy" id="2855394"/>
    <lineage>
        <taxon>Bacteria</taxon>
        <taxon>Bacillati</taxon>
        <taxon>Bacillota</taxon>
        <taxon>Clostridia</taxon>
        <taxon>Eubacteriales</taxon>
        <taxon>Clostridiaceae</taxon>
        <taxon>Crassaminicella</taxon>
    </lineage>
</organism>
<accession>A0ABX8R8C3</accession>
<keyword evidence="4" id="KW-1185">Reference proteome</keyword>
<feature type="domain" description="Squalene cyclase N-terminal" evidence="2">
    <location>
        <begin position="128"/>
        <end position="190"/>
    </location>
</feature>
<evidence type="ECO:0000313" key="3">
    <source>
        <dbReference type="EMBL" id="QXM05268.1"/>
    </source>
</evidence>
<keyword evidence="1" id="KW-0732">Signal</keyword>
<dbReference type="Pfam" id="PF13249">
    <property type="entry name" value="SQHop_cyclase_N"/>
    <property type="match status" value="1"/>
</dbReference>
<proteinExistence type="predicted"/>
<feature type="signal peptide" evidence="1">
    <location>
        <begin position="1"/>
        <end position="21"/>
    </location>
</feature>
<feature type="chain" id="PRO_5047152820" evidence="1">
    <location>
        <begin position="22"/>
        <end position="283"/>
    </location>
</feature>
<sequence length="283" mass="32277">MRKITALTIAFIMIFTSFSFALDFNATAKYLEKQKLDEWGILALYSYGKDVKNKTLKKVDASNITTDYEAYIMGAVPKGEDVSSYAKKIIKAQRESGKFADYIDGTGEDLINAHIWGIISLYTANKEGYDKKKALEWLKENQNEDGGFSVFTGMNYSDVDLTAMGLIAYSILGLDKEHEKVKKAINFIEKNIDKKQTCEGVAYYILARTKLGMDIDKNLYNKLLKYQLKDGSFKHLKRASKGNYMATWHGMLAMMDYKNKSSVFTRLHDMNKVKNEKKKVAKK</sequence>
<dbReference type="CDD" id="cd00688">
    <property type="entry name" value="ISOPREN_C2_like"/>
    <property type="match status" value="1"/>
</dbReference>